<accession>A0A0S4UUJ1</accession>
<name>A0A0S4UUJ1_RALSL</name>
<dbReference type="AlphaFoldDB" id="A0A0S4UUJ1"/>
<dbReference type="EMBL" id="LN899823">
    <property type="protein sequence ID" value="CUV25908.1"/>
    <property type="molecule type" value="Genomic_DNA"/>
</dbReference>
<gene>
    <name evidence="2" type="ORF">RUN1744_v1_1150023</name>
</gene>
<protein>
    <submittedName>
        <fullName evidence="2">Uncharacterized protein</fullName>
    </submittedName>
</protein>
<reference evidence="2" key="1">
    <citation type="submission" date="2015-10" db="EMBL/GenBank/DDBJ databases">
        <authorList>
            <person name="Gilbert D.G."/>
        </authorList>
    </citation>
    <scope>NUCLEOTIDE SEQUENCE</scope>
    <source>
        <strain evidence="2">Phyl III-seqv23</strain>
    </source>
</reference>
<feature type="compositionally biased region" description="Low complexity" evidence="1">
    <location>
        <begin position="34"/>
        <end position="43"/>
    </location>
</feature>
<evidence type="ECO:0000313" key="2">
    <source>
        <dbReference type="EMBL" id="CUV25908.1"/>
    </source>
</evidence>
<proteinExistence type="predicted"/>
<organism evidence="2">
    <name type="scientific">Ralstonia solanacearum</name>
    <name type="common">Pseudomonas solanacearum</name>
    <dbReference type="NCBI Taxonomy" id="305"/>
    <lineage>
        <taxon>Bacteria</taxon>
        <taxon>Pseudomonadati</taxon>
        <taxon>Pseudomonadota</taxon>
        <taxon>Betaproteobacteria</taxon>
        <taxon>Burkholderiales</taxon>
        <taxon>Burkholderiaceae</taxon>
        <taxon>Ralstonia</taxon>
        <taxon>Ralstonia solanacearum species complex</taxon>
    </lineage>
</organism>
<feature type="region of interest" description="Disordered" evidence="1">
    <location>
        <begin position="34"/>
        <end position="53"/>
    </location>
</feature>
<evidence type="ECO:0000256" key="1">
    <source>
        <dbReference type="SAM" id="MobiDB-lite"/>
    </source>
</evidence>
<sequence>MGDALPAREQAKCWFHGRKNGCIFHAALSIASRSSGSDASRARQGVANPVKRGAIEEAPFPEEQAGSTLPSAFRSPLDSGRLSVMVLLWIDDK</sequence>